<feature type="signal peptide" evidence="1">
    <location>
        <begin position="1"/>
        <end position="20"/>
    </location>
</feature>
<sequence>MGRCFLLFLFLSAISFSSHAQKYVDEESTFFERLYIGGNFGLQIGTNITQIEVSPAVGYMINQKASAGVGVIYQYFSANIQTQNRVYEIKTNIYGGKLFGRYNITDFLFAYTEYENINLDVVNLNTSEIERDWVPGLFVGAGYFQPIGRRSGVNLMLLYNLAYDPLKSPYNSAFNLRLGFTL</sequence>
<name>A0A934X215_9BACT</name>
<proteinExistence type="predicted"/>
<dbReference type="EMBL" id="JAEQBW010000015">
    <property type="protein sequence ID" value="MBK6267244.1"/>
    <property type="molecule type" value="Genomic_DNA"/>
</dbReference>
<evidence type="ECO:0000256" key="1">
    <source>
        <dbReference type="SAM" id="SignalP"/>
    </source>
</evidence>
<dbReference type="AlphaFoldDB" id="A0A934X215"/>
<reference evidence="2" key="1">
    <citation type="submission" date="2021-01" db="EMBL/GenBank/DDBJ databases">
        <title>Marivirga aurantiaca sp. nov., isolated from intertidal surface sediments.</title>
        <authorList>
            <person name="Zhang M."/>
        </authorList>
    </citation>
    <scope>NUCLEOTIDE SEQUENCE</scope>
    <source>
        <strain evidence="2">S37H4</strain>
    </source>
</reference>
<evidence type="ECO:0008006" key="4">
    <source>
        <dbReference type="Google" id="ProtNLM"/>
    </source>
</evidence>
<keyword evidence="3" id="KW-1185">Reference proteome</keyword>
<protein>
    <recommendedName>
        <fullName evidence="4">Outer membrane protein beta-barrel domain-containing protein</fullName>
    </recommendedName>
</protein>
<gene>
    <name evidence="2" type="ORF">JKA74_19540</name>
</gene>
<accession>A0A934X215</accession>
<evidence type="ECO:0000313" key="2">
    <source>
        <dbReference type="EMBL" id="MBK6267244.1"/>
    </source>
</evidence>
<comment type="caution">
    <text evidence="2">The sequence shown here is derived from an EMBL/GenBank/DDBJ whole genome shotgun (WGS) entry which is preliminary data.</text>
</comment>
<dbReference type="Gene3D" id="2.40.160.60">
    <property type="entry name" value="Outer membrane protein transport protein (OMPP1/FadL/TodX)"/>
    <property type="match status" value="1"/>
</dbReference>
<evidence type="ECO:0000313" key="3">
    <source>
        <dbReference type="Proteomes" id="UP000611723"/>
    </source>
</evidence>
<feature type="chain" id="PRO_5037829329" description="Outer membrane protein beta-barrel domain-containing protein" evidence="1">
    <location>
        <begin position="21"/>
        <end position="182"/>
    </location>
</feature>
<keyword evidence="1" id="KW-0732">Signal</keyword>
<organism evidence="2 3">
    <name type="scientific">Marivirga aurantiaca</name>
    <dbReference type="NCBI Taxonomy" id="2802615"/>
    <lineage>
        <taxon>Bacteria</taxon>
        <taxon>Pseudomonadati</taxon>
        <taxon>Bacteroidota</taxon>
        <taxon>Cytophagia</taxon>
        <taxon>Cytophagales</taxon>
        <taxon>Marivirgaceae</taxon>
        <taxon>Marivirga</taxon>
    </lineage>
</organism>
<dbReference type="Proteomes" id="UP000611723">
    <property type="component" value="Unassembled WGS sequence"/>
</dbReference>